<organism evidence="2 3">
    <name type="scientific">Pleurodeles waltl</name>
    <name type="common">Iberian ribbed newt</name>
    <dbReference type="NCBI Taxonomy" id="8319"/>
    <lineage>
        <taxon>Eukaryota</taxon>
        <taxon>Metazoa</taxon>
        <taxon>Chordata</taxon>
        <taxon>Craniata</taxon>
        <taxon>Vertebrata</taxon>
        <taxon>Euteleostomi</taxon>
        <taxon>Amphibia</taxon>
        <taxon>Batrachia</taxon>
        <taxon>Caudata</taxon>
        <taxon>Salamandroidea</taxon>
        <taxon>Salamandridae</taxon>
        <taxon>Pleurodelinae</taxon>
        <taxon>Pleurodeles</taxon>
    </lineage>
</organism>
<keyword evidence="3" id="KW-1185">Reference proteome</keyword>
<evidence type="ECO:0000256" key="1">
    <source>
        <dbReference type="SAM" id="MobiDB-lite"/>
    </source>
</evidence>
<evidence type="ECO:0000313" key="3">
    <source>
        <dbReference type="Proteomes" id="UP001066276"/>
    </source>
</evidence>
<accession>A0AAV7NW40</accession>
<gene>
    <name evidence="2" type="ORF">NDU88_005265</name>
</gene>
<dbReference type="EMBL" id="JANPWB010000012">
    <property type="protein sequence ID" value="KAJ1117065.1"/>
    <property type="molecule type" value="Genomic_DNA"/>
</dbReference>
<comment type="caution">
    <text evidence="2">The sequence shown here is derived from an EMBL/GenBank/DDBJ whole genome shotgun (WGS) entry which is preliminary data.</text>
</comment>
<feature type="region of interest" description="Disordered" evidence="1">
    <location>
        <begin position="93"/>
        <end position="132"/>
    </location>
</feature>
<name>A0AAV7NW40_PLEWA</name>
<feature type="compositionally biased region" description="Low complexity" evidence="1">
    <location>
        <begin position="105"/>
        <end position="124"/>
    </location>
</feature>
<evidence type="ECO:0000313" key="2">
    <source>
        <dbReference type="EMBL" id="KAJ1117065.1"/>
    </source>
</evidence>
<feature type="region of interest" description="Disordered" evidence="1">
    <location>
        <begin position="1"/>
        <end position="27"/>
    </location>
</feature>
<feature type="compositionally biased region" description="Basic and acidic residues" evidence="1">
    <location>
        <begin position="8"/>
        <end position="19"/>
    </location>
</feature>
<reference evidence="2" key="1">
    <citation type="journal article" date="2022" name="bioRxiv">
        <title>Sequencing and chromosome-scale assembly of the giantPleurodeles waltlgenome.</title>
        <authorList>
            <person name="Brown T."/>
            <person name="Elewa A."/>
            <person name="Iarovenko S."/>
            <person name="Subramanian E."/>
            <person name="Araus A.J."/>
            <person name="Petzold A."/>
            <person name="Susuki M."/>
            <person name="Suzuki K.-i.T."/>
            <person name="Hayashi T."/>
            <person name="Toyoda A."/>
            <person name="Oliveira C."/>
            <person name="Osipova E."/>
            <person name="Leigh N.D."/>
            <person name="Simon A."/>
            <person name="Yun M.H."/>
        </authorList>
    </citation>
    <scope>NUCLEOTIDE SEQUENCE</scope>
    <source>
        <strain evidence="2">20211129_DDA</strain>
        <tissue evidence="2">Liver</tissue>
    </source>
</reference>
<proteinExistence type="predicted"/>
<protein>
    <submittedName>
        <fullName evidence="2">Uncharacterized protein</fullName>
    </submittedName>
</protein>
<sequence>MDAPGNGDEQRVPNGEEVKAPTSSSMQSQLVEFKGGAQVIQDVVDTLPVMSSGGPTGGRHAVKNVEVGARKIGTRNKVPAWSKDGGDKFYSLTEDSHATSSGCNQSVTEGSISSQSGSASSTAECTVRQQQR</sequence>
<dbReference type="AlphaFoldDB" id="A0AAV7NW40"/>
<dbReference type="Proteomes" id="UP001066276">
    <property type="component" value="Chromosome 8"/>
</dbReference>